<evidence type="ECO:0000256" key="8">
    <source>
        <dbReference type="ARBA" id="ARBA00023154"/>
    </source>
</evidence>
<evidence type="ECO:0000313" key="17">
    <source>
        <dbReference type="EMBL" id="MBF4807269.1"/>
    </source>
</evidence>
<evidence type="ECO:0000256" key="5">
    <source>
        <dbReference type="ARBA" id="ARBA00022490"/>
    </source>
</evidence>
<evidence type="ECO:0000256" key="3">
    <source>
        <dbReference type="ARBA" id="ARBA00007592"/>
    </source>
</evidence>
<proteinExistence type="inferred from homology"/>
<dbReference type="GO" id="GO:0019877">
    <property type="term" value="P:diaminopimelate biosynthetic process"/>
    <property type="evidence" value="ECO:0007669"/>
    <property type="project" value="UniProtKB-UniRule"/>
</dbReference>
<keyword evidence="8 12" id="KW-0457">Lysine biosynthesis</keyword>
<feature type="site" description="Part of a proton relay during catalysis" evidence="12 16">
    <location>
        <position position="111"/>
    </location>
</feature>
<feature type="site" description="Part of a proton relay during catalysis" evidence="12 16">
    <location>
        <position position="48"/>
    </location>
</feature>
<feature type="active site" description="Schiff-base intermediate with substrate" evidence="12 14">
    <location>
        <position position="165"/>
    </location>
</feature>
<evidence type="ECO:0000256" key="4">
    <source>
        <dbReference type="ARBA" id="ARBA00012086"/>
    </source>
</evidence>
<protein>
    <recommendedName>
        <fullName evidence="4 12">4-hydroxy-tetrahydrodipicolinate synthase</fullName>
        <shortName evidence="12">HTPA synthase</shortName>
        <ecNumber evidence="4 12">4.3.3.7</ecNumber>
    </recommendedName>
</protein>
<comment type="subunit">
    <text evidence="12">Homotetramer; dimer of dimers.</text>
</comment>
<name>A0A930W131_9ACTN</name>
<dbReference type="AlphaFoldDB" id="A0A930W131"/>
<dbReference type="Pfam" id="PF00701">
    <property type="entry name" value="DHDPS"/>
    <property type="match status" value="1"/>
</dbReference>
<evidence type="ECO:0000256" key="15">
    <source>
        <dbReference type="PIRSR" id="PIRSR001365-2"/>
    </source>
</evidence>
<comment type="subcellular location">
    <subcellularLocation>
        <location evidence="12">Cytoplasm</location>
    </subcellularLocation>
</comment>
<dbReference type="InterPro" id="IPR020624">
    <property type="entry name" value="Schiff_base-form_aldolases_CS"/>
</dbReference>
<dbReference type="InterPro" id="IPR002220">
    <property type="entry name" value="DapA-like"/>
</dbReference>
<dbReference type="Proteomes" id="UP000698335">
    <property type="component" value="Unassembled WGS sequence"/>
</dbReference>
<dbReference type="InterPro" id="IPR005263">
    <property type="entry name" value="DapA"/>
</dbReference>
<dbReference type="EMBL" id="JABZGW010000018">
    <property type="protein sequence ID" value="MBF4807269.1"/>
    <property type="molecule type" value="Genomic_DNA"/>
</dbReference>
<evidence type="ECO:0000256" key="6">
    <source>
        <dbReference type="ARBA" id="ARBA00022605"/>
    </source>
</evidence>
<evidence type="ECO:0000256" key="10">
    <source>
        <dbReference type="ARBA" id="ARBA00023270"/>
    </source>
</evidence>
<feature type="active site" description="Proton donor/acceptor" evidence="12 14">
    <location>
        <position position="137"/>
    </location>
</feature>
<reference evidence="17" key="1">
    <citation type="submission" date="2020-04" db="EMBL/GenBank/DDBJ databases">
        <title>Deep metagenomics examines the oral microbiome during advanced dental caries in children, revealing novel taxa and co-occurrences with host molecules.</title>
        <authorList>
            <person name="Baker J.L."/>
            <person name="Morton J.T."/>
            <person name="Dinis M."/>
            <person name="Alvarez R."/>
            <person name="Tran N.C."/>
            <person name="Knight R."/>
            <person name="Edlund A."/>
        </authorList>
    </citation>
    <scope>NUCLEOTIDE SEQUENCE</scope>
    <source>
        <strain evidence="17">JCVI_38_bin.5</strain>
    </source>
</reference>
<feature type="binding site" evidence="12 15">
    <location>
        <position position="49"/>
    </location>
    <ligand>
        <name>pyruvate</name>
        <dbReference type="ChEBI" id="CHEBI:15361"/>
    </ligand>
</feature>
<dbReference type="PIRSF" id="PIRSF001365">
    <property type="entry name" value="DHDPS"/>
    <property type="match status" value="1"/>
</dbReference>
<evidence type="ECO:0000256" key="13">
    <source>
        <dbReference type="PIRNR" id="PIRNR001365"/>
    </source>
</evidence>
<keyword evidence="7 12" id="KW-0220">Diaminopimelate biosynthesis</keyword>
<dbReference type="PANTHER" id="PTHR12128:SF66">
    <property type="entry name" value="4-HYDROXY-2-OXOGLUTARATE ALDOLASE, MITOCHONDRIAL"/>
    <property type="match status" value="1"/>
</dbReference>
<comment type="caution">
    <text evidence="17">The sequence shown here is derived from an EMBL/GenBank/DDBJ whole genome shotgun (WGS) entry which is preliminary data.</text>
</comment>
<comment type="pathway">
    <text evidence="2 12">Amino-acid biosynthesis; L-lysine biosynthesis via DAP pathway; (S)-tetrahydrodipicolinate from L-aspartate: step 3/4.</text>
</comment>
<organism evidence="17 18">
    <name type="scientific">Lancefieldella rimae</name>
    <dbReference type="NCBI Taxonomy" id="1383"/>
    <lineage>
        <taxon>Bacteria</taxon>
        <taxon>Bacillati</taxon>
        <taxon>Actinomycetota</taxon>
        <taxon>Coriobacteriia</taxon>
        <taxon>Coriobacteriales</taxon>
        <taxon>Atopobiaceae</taxon>
        <taxon>Lancefieldella</taxon>
    </lineage>
</organism>
<comment type="function">
    <text evidence="1 12">Catalyzes the condensation of (S)-aspartate-beta-semialdehyde [(S)-ASA] and pyruvate to 4-hydroxy-tetrahydrodipicolinate (HTPA).</text>
</comment>
<feature type="site" description="L-lysine inhibitor binding" evidence="16">
    <location>
        <position position="110"/>
    </location>
</feature>
<feature type="site" description="L-lysine inhibitor binding" evidence="16">
    <location>
        <position position="84"/>
    </location>
</feature>
<evidence type="ECO:0000256" key="9">
    <source>
        <dbReference type="ARBA" id="ARBA00023239"/>
    </source>
</evidence>
<evidence type="ECO:0000256" key="7">
    <source>
        <dbReference type="ARBA" id="ARBA00022915"/>
    </source>
</evidence>
<feature type="binding site" evidence="12 15">
    <location>
        <position position="207"/>
    </location>
    <ligand>
        <name>pyruvate</name>
        <dbReference type="ChEBI" id="CHEBI:15361"/>
    </ligand>
</feature>
<dbReference type="SUPFAM" id="SSF51569">
    <property type="entry name" value="Aldolase"/>
    <property type="match status" value="1"/>
</dbReference>
<dbReference type="CDD" id="cd00950">
    <property type="entry name" value="DHDPS"/>
    <property type="match status" value="1"/>
</dbReference>
<keyword evidence="9 12" id="KW-0456">Lyase</keyword>
<dbReference type="PROSITE" id="PS00665">
    <property type="entry name" value="DHDPS_1"/>
    <property type="match status" value="1"/>
</dbReference>
<dbReference type="PRINTS" id="PR00146">
    <property type="entry name" value="DHPICSNTHASE"/>
</dbReference>
<dbReference type="EC" id="4.3.3.7" evidence="4 12"/>
<feature type="site" description="L-lysine inhibitor binding" evidence="16">
    <location>
        <position position="88"/>
    </location>
</feature>
<comment type="caution">
    <text evidence="12">Was originally thought to be a dihydrodipicolinate synthase (DHDPS), catalyzing the condensation of (S)-aspartate-beta-semialdehyde [(S)-ASA] and pyruvate to dihydrodipicolinate (DHDP). However, it was shown in E.coli that the product of the enzymatic reaction is not dihydrodipicolinate but in fact (4S)-4-hydroxy-2,3,4,5-tetrahydro-(2S)-dipicolinic acid (HTPA), and that the consecutive dehydration reaction leading to DHDP is not spontaneous but catalyzed by DapB.</text>
</comment>
<keyword evidence="5 12" id="KW-0963">Cytoplasm</keyword>
<accession>A0A930W131</accession>
<dbReference type="SMART" id="SM01130">
    <property type="entry name" value="DHDPS"/>
    <property type="match status" value="1"/>
</dbReference>
<keyword evidence="10 12" id="KW-0704">Schiff base</keyword>
<evidence type="ECO:0000256" key="16">
    <source>
        <dbReference type="PIRSR" id="PIRSR001365-3"/>
    </source>
</evidence>
<dbReference type="Gene3D" id="3.20.20.70">
    <property type="entry name" value="Aldolase class I"/>
    <property type="match status" value="1"/>
</dbReference>
<feature type="site" description="L-lysine inhibitor binding; via carbonyl oxygen" evidence="16">
    <location>
        <position position="53"/>
    </location>
</feature>
<dbReference type="HAMAP" id="MF_00418">
    <property type="entry name" value="DapA"/>
    <property type="match status" value="1"/>
</dbReference>
<comment type="catalytic activity">
    <reaction evidence="11 12">
        <text>L-aspartate 4-semialdehyde + pyruvate = (2S,4S)-4-hydroxy-2,3,4,5-tetrahydrodipicolinate + H2O + H(+)</text>
        <dbReference type="Rhea" id="RHEA:34171"/>
        <dbReference type="ChEBI" id="CHEBI:15361"/>
        <dbReference type="ChEBI" id="CHEBI:15377"/>
        <dbReference type="ChEBI" id="CHEBI:15378"/>
        <dbReference type="ChEBI" id="CHEBI:67139"/>
        <dbReference type="ChEBI" id="CHEBI:537519"/>
        <dbReference type="EC" id="4.3.3.7"/>
    </reaction>
</comment>
<dbReference type="PANTHER" id="PTHR12128">
    <property type="entry name" value="DIHYDRODIPICOLINATE SYNTHASE"/>
    <property type="match status" value="1"/>
</dbReference>
<evidence type="ECO:0000313" key="18">
    <source>
        <dbReference type="Proteomes" id="UP000698335"/>
    </source>
</evidence>
<evidence type="ECO:0000256" key="12">
    <source>
        <dbReference type="HAMAP-Rule" id="MF_00418"/>
    </source>
</evidence>
<dbReference type="InterPro" id="IPR013785">
    <property type="entry name" value="Aldolase_TIM"/>
</dbReference>
<dbReference type="GO" id="GO:0008840">
    <property type="term" value="F:4-hydroxy-tetrahydrodipicolinate synthase activity"/>
    <property type="evidence" value="ECO:0007669"/>
    <property type="project" value="UniProtKB-UniRule"/>
</dbReference>
<evidence type="ECO:0000256" key="14">
    <source>
        <dbReference type="PIRSR" id="PIRSR001365-1"/>
    </source>
</evidence>
<evidence type="ECO:0000256" key="11">
    <source>
        <dbReference type="ARBA" id="ARBA00047836"/>
    </source>
</evidence>
<gene>
    <name evidence="12" type="primary">dapA</name>
    <name evidence="17" type="ORF">HXK26_01040</name>
</gene>
<comment type="similarity">
    <text evidence="3 12 13">Belongs to the DapA family.</text>
</comment>
<dbReference type="GO" id="GO:0005737">
    <property type="term" value="C:cytoplasm"/>
    <property type="evidence" value="ECO:0007669"/>
    <property type="project" value="UniProtKB-SubCell"/>
</dbReference>
<evidence type="ECO:0000256" key="2">
    <source>
        <dbReference type="ARBA" id="ARBA00005120"/>
    </source>
</evidence>
<dbReference type="GO" id="GO:0009089">
    <property type="term" value="P:lysine biosynthetic process via diaminopimelate"/>
    <property type="evidence" value="ECO:0007669"/>
    <property type="project" value="UniProtKB-UniRule"/>
</dbReference>
<sequence length="297" mass="32252">MDITHLTGAITALVTPFDEKGDVDFAALERFVDFQIDGGIDGLLVLGTTGESATMTDAEDVEVVRTVVERVAGRVPVIGGAGSNATAESMRKSKMLQEAGVDGLLLITPYYNKSNEEGIYRHFAYVLDRVDVPCLLYNVPSRTGCILSEANVARLSKHANAWGIKEASGDIAYATKIARYVGDEFTLWSGNDDMIALLLSLGGSGVISVWSNVAPQTVHNLVAYWHDGNPQKAREIQLANLDLIHALFCEVNPIPVKYALAEMGLLDENYRLPLWKLTDAHKDLLAAELKKAGILHA</sequence>
<keyword evidence="6 12" id="KW-0028">Amino-acid biosynthesis</keyword>
<dbReference type="NCBIfam" id="TIGR00674">
    <property type="entry name" value="dapA"/>
    <property type="match status" value="1"/>
</dbReference>
<evidence type="ECO:0000256" key="1">
    <source>
        <dbReference type="ARBA" id="ARBA00003294"/>
    </source>
</evidence>